<evidence type="ECO:0000256" key="1">
    <source>
        <dbReference type="SAM" id="SignalP"/>
    </source>
</evidence>
<feature type="signal peptide" evidence="1">
    <location>
        <begin position="1"/>
        <end position="27"/>
    </location>
</feature>
<accession>A0AAV5AAL3</accession>
<reference evidence="2" key="1">
    <citation type="submission" date="2021-10" db="EMBL/GenBank/DDBJ databases">
        <title>De novo Genome Assembly of Clathrus columnatus (Basidiomycota, Fungi) Using Illumina and Nanopore Sequence Data.</title>
        <authorList>
            <person name="Ogiso-Tanaka E."/>
            <person name="Itagaki H."/>
            <person name="Hosoya T."/>
            <person name="Hosaka K."/>
        </authorList>
    </citation>
    <scope>NUCLEOTIDE SEQUENCE</scope>
    <source>
        <strain evidence="2">MO-923</strain>
    </source>
</reference>
<proteinExistence type="predicted"/>
<organism evidence="2 3">
    <name type="scientific">Clathrus columnatus</name>
    <dbReference type="NCBI Taxonomy" id="1419009"/>
    <lineage>
        <taxon>Eukaryota</taxon>
        <taxon>Fungi</taxon>
        <taxon>Dikarya</taxon>
        <taxon>Basidiomycota</taxon>
        <taxon>Agaricomycotina</taxon>
        <taxon>Agaricomycetes</taxon>
        <taxon>Phallomycetidae</taxon>
        <taxon>Phallales</taxon>
        <taxon>Clathraceae</taxon>
        <taxon>Clathrus</taxon>
    </lineage>
</organism>
<dbReference type="Proteomes" id="UP001050691">
    <property type="component" value="Unassembled WGS sequence"/>
</dbReference>
<name>A0AAV5AAL3_9AGAM</name>
<evidence type="ECO:0000313" key="3">
    <source>
        <dbReference type="Proteomes" id="UP001050691"/>
    </source>
</evidence>
<dbReference type="EMBL" id="BPWL01000006">
    <property type="protein sequence ID" value="GJJ11671.1"/>
    <property type="molecule type" value="Genomic_DNA"/>
</dbReference>
<keyword evidence="3" id="KW-1185">Reference proteome</keyword>
<dbReference type="AlphaFoldDB" id="A0AAV5AAL3"/>
<sequence>MILAFVLLLVTTVSIFVSPATVNTGQASNILADIEELSMDMADLKASVNAIPSTGSNFGSVANLGAVIDPTDAETIMTQITTLQSEVLQTIPAFTASKDTIEDAFPGAGAFALTTIKTMIDVSASFLPLILPTLKIINLLSEFCIRVAK</sequence>
<feature type="chain" id="PRO_5043394345" evidence="1">
    <location>
        <begin position="28"/>
        <end position="149"/>
    </location>
</feature>
<keyword evidence="1" id="KW-0732">Signal</keyword>
<comment type="caution">
    <text evidence="2">The sequence shown here is derived from an EMBL/GenBank/DDBJ whole genome shotgun (WGS) entry which is preliminary data.</text>
</comment>
<protein>
    <submittedName>
        <fullName evidence="2">Uncharacterized protein</fullName>
    </submittedName>
</protein>
<evidence type="ECO:0000313" key="2">
    <source>
        <dbReference type="EMBL" id="GJJ11671.1"/>
    </source>
</evidence>
<gene>
    <name evidence="2" type="ORF">Clacol_005907</name>
</gene>